<evidence type="ECO:0000313" key="2">
    <source>
        <dbReference type="EMBL" id="EKD15354.1"/>
    </source>
</evidence>
<dbReference type="InParanoid" id="K1XRY2"/>
<dbReference type="OrthoDB" id="429143at2759"/>
<feature type="domain" description="FAD dependent oxidoreductase" evidence="1">
    <location>
        <begin position="49"/>
        <end position="445"/>
    </location>
</feature>
<evidence type="ECO:0000313" key="3">
    <source>
        <dbReference type="Proteomes" id="UP000006753"/>
    </source>
</evidence>
<dbReference type="Proteomes" id="UP000006753">
    <property type="component" value="Unassembled WGS sequence"/>
</dbReference>
<dbReference type="SUPFAM" id="SSF51905">
    <property type="entry name" value="FAD/NAD(P)-binding domain"/>
    <property type="match status" value="1"/>
</dbReference>
<dbReference type="RefSeq" id="XP_007294459.1">
    <property type="nucleotide sequence ID" value="XM_007294397.1"/>
</dbReference>
<dbReference type="Pfam" id="PF01266">
    <property type="entry name" value="DAO"/>
    <property type="match status" value="1"/>
</dbReference>
<protein>
    <submittedName>
        <fullName evidence="2">FAD dependent oxidoreductase superfamily</fullName>
    </submittedName>
</protein>
<dbReference type="OMA" id="AYSKEVW"/>
<organism evidence="2 3">
    <name type="scientific">Marssonina brunnea f. sp. multigermtubi (strain MB_m1)</name>
    <name type="common">Marssonina leaf spot fungus</name>
    <dbReference type="NCBI Taxonomy" id="1072389"/>
    <lineage>
        <taxon>Eukaryota</taxon>
        <taxon>Fungi</taxon>
        <taxon>Dikarya</taxon>
        <taxon>Ascomycota</taxon>
        <taxon>Pezizomycotina</taxon>
        <taxon>Leotiomycetes</taxon>
        <taxon>Helotiales</taxon>
        <taxon>Drepanopezizaceae</taxon>
        <taxon>Drepanopeziza</taxon>
    </lineage>
</organism>
<dbReference type="KEGG" id="mbe:MBM_06570"/>
<dbReference type="GO" id="GO:0005737">
    <property type="term" value="C:cytoplasm"/>
    <property type="evidence" value="ECO:0007669"/>
    <property type="project" value="TreeGrafter"/>
</dbReference>
<dbReference type="eggNOG" id="ENOG502QVCU">
    <property type="taxonomic scope" value="Eukaryota"/>
</dbReference>
<evidence type="ECO:0000259" key="1">
    <source>
        <dbReference type="Pfam" id="PF01266"/>
    </source>
</evidence>
<dbReference type="EMBL" id="JH921442">
    <property type="protein sequence ID" value="EKD15354.1"/>
    <property type="molecule type" value="Genomic_DNA"/>
</dbReference>
<dbReference type="Gene3D" id="3.30.9.10">
    <property type="entry name" value="D-Amino Acid Oxidase, subunit A, domain 2"/>
    <property type="match status" value="1"/>
</dbReference>
<dbReference type="Gene3D" id="3.50.50.60">
    <property type="entry name" value="FAD/NAD(P)-binding domain"/>
    <property type="match status" value="1"/>
</dbReference>
<dbReference type="PANTHER" id="PTHR13847">
    <property type="entry name" value="SARCOSINE DEHYDROGENASE-RELATED"/>
    <property type="match status" value="1"/>
</dbReference>
<dbReference type="InterPro" id="IPR036188">
    <property type="entry name" value="FAD/NAD-bd_sf"/>
</dbReference>
<proteinExistence type="predicted"/>
<name>K1XRY2_MARBU</name>
<dbReference type="HOGENOM" id="CLU_022730_0_1_1"/>
<dbReference type="GeneID" id="18762505"/>
<dbReference type="InterPro" id="IPR006076">
    <property type="entry name" value="FAD-dep_OxRdtase"/>
</dbReference>
<keyword evidence="3" id="KW-1185">Reference proteome</keyword>
<dbReference type="AlphaFoldDB" id="K1XRY2"/>
<dbReference type="STRING" id="1072389.K1XRY2"/>
<reference evidence="2 3" key="1">
    <citation type="journal article" date="2012" name="BMC Genomics">
        <title>Sequencing the genome of Marssonina brunnea reveals fungus-poplar co-evolution.</title>
        <authorList>
            <person name="Zhu S."/>
            <person name="Cao Y.-Z."/>
            <person name="Jiang C."/>
            <person name="Tan B.-Y."/>
            <person name="Wang Z."/>
            <person name="Feng S."/>
            <person name="Zhang L."/>
            <person name="Su X.-H."/>
            <person name="Brejova B."/>
            <person name="Vinar T."/>
            <person name="Xu M."/>
            <person name="Wang M.-X."/>
            <person name="Zhang S.-G."/>
            <person name="Huang M.-R."/>
            <person name="Wu R."/>
            <person name="Zhou Y."/>
        </authorList>
    </citation>
    <scope>NUCLEOTIDE SEQUENCE [LARGE SCALE GENOMIC DNA]</scope>
    <source>
        <strain evidence="2 3">MB_m1</strain>
    </source>
</reference>
<gene>
    <name evidence="2" type="ORF">MBM_06570</name>
</gene>
<accession>K1XRY2</accession>
<sequence>MSMSSDTKPLTTPLADYRPVEDATPSFWHEEPHELHDTQTTPSLPPWSDVVIIGAGYAGVAAAYHLKKGEKKNNLSVTILEARGVCSGATGRNGGHLRPDLYGHIPTYIERDGLQAGVEIAEFEIAHLNAIKKVIETENIDCDFTITRTVDVWINQAAATKARQTYDLMMKHNLKYMDDVFFTKPKDAENISGIKGAKACATYTAGTMTPYKFILGLAKILVEQEAVNIQTHTPVTKVTPDPNGGFVITTARGTTHAKQVVYSNNGYIAGLLPDYHKAIVPCKGICSHISLPAGKRAPLLTNSYIIREEDLTLSYLTPKIDGSIVVGGAGTKFRPFLDQWYNNVDDSTLLPGKDHFDTYMQRLFHGWEDTGARVDSIWSGVMGYSFDGNPHIGRLPKRDQEGAGWLRRPWHWGSGEPFEENQFVLAGFNGHGMPVIWLAAKGIAKMMTERCGFEDTGIPRLFQTTRERIERSLAGPDDGGLILN</sequence>
<dbReference type="PANTHER" id="PTHR13847:SF279">
    <property type="entry name" value="FAD DEPENDENT OXIDOREDUCTASE DOMAIN-CONTAINING PROTEIN-RELATED"/>
    <property type="match status" value="1"/>
</dbReference>